<evidence type="ECO:0000256" key="6">
    <source>
        <dbReference type="ARBA" id="ARBA00023170"/>
    </source>
</evidence>
<proteinExistence type="inferred from homology"/>
<feature type="transmembrane region" description="Helical" evidence="8">
    <location>
        <begin position="15"/>
        <end position="32"/>
    </location>
</feature>
<dbReference type="GO" id="GO:0008049">
    <property type="term" value="P:male courtship behavior"/>
    <property type="evidence" value="ECO:0007669"/>
    <property type="project" value="TreeGrafter"/>
</dbReference>
<dbReference type="Pfam" id="PF08395">
    <property type="entry name" value="7tm_7"/>
    <property type="match status" value="1"/>
</dbReference>
<feature type="transmembrane region" description="Helical" evidence="8">
    <location>
        <begin position="319"/>
        <end position="341"/>
    </location>
</feature>
<dbReference type="GO" id="GO:0030424">
    <property type="term" value="C:axon"/>
    <property type="evidence" value="ECO:0007669"/>
    <property type="project" value="TreeGrafter"/>
</dbReference>
<dbReference type="GO" id="GO:0030425">
    <property type="term" value="C:dendrite"/>
    <property type="evidence" value="ECO:0007669"/>
    <property type="project" value="TreeGrafter"/>
</dbReference>
<sequence>MTAKGPSIFRFGTMTHVYSGGLASIICAIFLIRTERMRCVYEEGIRANSAKINDRYHQFRKMVVPSKQSLLVPVSVAMLFVVSISEGYAQNSTANYFTFVALIYPLWLFHFTILQFTALVQSTRCILTKLNWMLDAFLESLQKQTGGGQQQSKPEKDVLEHVTSSISQTAYIPSHELISGDRLTYMFIIHENVAKLAEHINAAYSLQIIAIVSVAFVNTLFAFFIETKLLFWNLQMHDLILQAARYAFEWIPGCLLIYYMLLVCASTHSEFFKSATLLHKLLQYKSNFFIDDQALFERSKAIALQLLHRKRVSLFDGSGLFQLDFTFIFSIFSAATSYLIVLLQFDLSKDLQKATL</sequence>
<keyword evidence="7 8" id="KW-0807">Transducer</keyword>
<name>A0A182FEN2_ANOAL</name>
<dbReference type="AlphaFoldDB" id="A0A182FEN2"/>
<dbReference type="Proteomes" id="UP000069272">
    <property type="component" value="Chromosome 3L"/>
</dbReference>
<reference evidence="9" key="2">
    <citation type="submission" date="2022-08" db="UniProtKB">
        <authorList>
            <consortium name="EnsemblMetazoa"/>
        </authorList>
    </citation>
    <scope>IDENTIFICATION</scope>
    <source>
        <strain evidence="9">STECLA/ALBI9_A</strain>
    </source>
</reference>
<dbReference type="VEuPathDB" id="VectorBase:AALB004973"/>
<evidence type="ECO:0000256" key="4">
    <source>
        <dbReference type="ARBA" id="ARBA00022989"/>
    </source>
</evidence>
<dbReference type="EnsemblMetazoa" id="AALB004973-RA">
    <property type="protein sequence ID" value="AALB004973-PA"/>
    <property type="gene ID" value="AALB004973"/>
</dbReference>
<evidence type="ECO:0000256" key="2">
    <source>
        <dbReference type="ARBA" id="ARBA00022475"/>
    </source>
</evidence>
<feature type="transmembrane region" description="Helical" evidence="8">
    <location>
        <begin position="70"/>
        <end position="90"/>
    </location>
</feature>
<keyword evidence="5 8" id="KW-0472">Membrane</keyword>
<keyword evidence="10" id="KW-1185">Reference proteome</keyword>
<dbReference type="STRING" id="7167.A0A182FEN2"/>
<evidence type="ECO:0000313" key="10">
    <source>
        <dbReference type="Proteomes" id="UP000069272"/>
    </source>
</evidence>
<dbReference type="PANTHER" id="PTHR21143:SF132">
    <property type="entry name" value="GUSTATORY AND PHEROMONE RECEPTOR 33A"/>
    <property type="match status" value="1"/>
</dbReference>
<dbReference type="GO" id="GO:0007165">
    <property type="term" value="P:signal transduction"/>
    <property type="evidence" value="ECO:0007669"/>
    <property type="project" value="UniProtKB-KW"/>
</dbReference>
<evidence type="ECO:0000256" key="5">
    <source>
        <dbReference type="ARBA" id="ARBA00023136"/>
    </source>
</evidence>
<dbReference type="InterPro" id="IPR013604">
    <property type="entry name" value="7TM_chemorcpt"/>
</dbReference>
<organism evidence="9 10">
    <name type="scientific">Anopheles albimanus</name>
    <name type="common">New world malaria mosquito</name>
    <dbReference type="NCBI Taxonomy" id="7167"/>
    <lineage>
        <taxon>Eukaryota</taxon>
        <taxon>Metazoa</taxon>
        <taxon>Ecdysozoa</taxon>
        <taxon>Arthropoda</taxon>
        <taxon>Hexapoda</taxon>
        <taxon>Insecta</taxon>
        <taxon>Pterygota</taxon>
        <taxon>Neoptera</taxon>
        <taxon>Endopterygota</taxon>
        <taxon>Diptera</taxon>
        <taxon>Nematocera</taxon>
        <taxon>Culicoidea</taxon>
        <taxon>Culicidae</taxon>
        <taxon>Anophelinae</taxon>
        <taxon>Anopheles</taxon>
    </lineage>
</organism>
<evidence type="ECO:0000256" key="3">
    <source>
        <dbReference type="ARBA" id="ARBA00022692"/>
    </source>
</evidence>
<evidence type="ECO:0000256" key="1">
    <source>
        <dbReference type="ARBA" id="ARBA00004651"/>
    </source>
</evidence>
<dbReference type="GO" id="GO:0050909">
    <property type="term" value="P:sensory perception of taste"/>
    <property type="evidence" value="ECO:0007669"/>
    <property type="project" value="InterPro"/>
</dbReference>
<comment type="function">
    <text evidence="8">Gustatory receptor which mediates acceptance or avoidance behavior, depending on its substrates.</text>
</comment>
<evidence type="ECO:0000313" key="9">
    <source>
        <dbReference type="EnsemblMetazoa" id="AALB004973-PA"/>
    </source>
</evidence>
<feature type="transmembrane region" description="Helical" evidence="8">
    <location>
        <begin position="96"/>
        <end position="120"/>
    </location>
</feature>
<keyword evidence="6 8" id="KW-0675">Receptor</keyword>
<dbReference type="GO" id="GO:0043025">
    <property type="term" value="C:neuronal cell body"/>
    <property type="evidence" value="ECO:0007669"/>
    <property type="project" value="TreeGrafter"/>
</dbReference>
<feature type="transmembrane region" description="Helical" evidence="8">
    <location>
        <begin position="204"/>
        <end position="225"/>
    </location>
</feature>
<evidence type="ECO:0000256" key="8">
    <source>
        <dbReference type="RuleBase" id="RU363108"/>
    </source>
</evidence>
<comment type="similarity">
    <text evidence="8">Belongs to the insect chemoreceptor superfamily. Gustatory receptor (GR) family.</text>
</comment>
<feature type="transmembrane region" description="Helical" evidence="8">
    <location>
        <begin position="245"/>
        <end position="265"/>
    </location>
</feature>
<protein>
    <recommendedName>
        <fullName evidence="8">Gustatory receptor</fullName>
    </recommendedName>
</protein>
<keyword evidence="2 8" id="KW-1003">Cell membrane</keyword>
<dbReference type="GO" id="GO:0005886">
    <property type="term" value="C:plasma membrane"/>
    <property type="evidence" value="ECO:0007669"/>
    <property type="project" value="UniProtKB-SubCell"/>
</dbReference>
<keyword evidence="4 8" id="KW-1133">Transmembrane helix</keyword>
<dbReference type="PANTHER" id="PTHR21143">
    <property type="entry name" value="INVERTEBRATE GUSTATORY RECEPTOR"/>
    <property type="match status" value="1"/>
</dbReference>
<comment type="caution">
    <text evidence="8">Lacks conserved residue(s) required for the propagation of feature annotation.</text>
</comment>
<dbReference type="VEuPathDB" id="VectorBase:AALB20_031939"/>
<comment type="subcellular location">
    <subcellularLocation>
        <location evidence="1 8">Cell membrane</location>
        <topology evidence="1 8">Multi-pass membrane protein</topology>
    </subcellularLocation>
</comment>
<evidence type="ECO:0000256" key="7">
    <source>
        <dbReference type="ARBA" id="ARBA00023224"/>
    </source>
</evidence>
<reference evidence="9 10" key="1">
    <citation type="journal article" date="2017" name="G3 (Bethesda)">
        <title>The Physical Genome Mapping of Anopheles albimanus Corrected Scaffold Misassemblies and Identified Interarm Rearrangements in Genus Anopheles.</title>
        <authorList>
            <person name="Artemov G.N."/>
            <person name="Peery A.N."/>
            <person name="Jiang X."/>
            <person name="Tu Z."/>
            <person name="Stegniy V.N."/>
            <person name="Sharakhova M.V."/>
            <person name="Sharakhov I.V."/>
        </authorList>
    </citation>
    <scope>NUCLEOTIDE SEQUENCE [LARGE SCALE GENOMIC DNA]</scope>
    <source>
        <strain evidence="9 10">ALBI9_A</strain>
    </source>
</reference>
<keyword evidence="3 8" id="KW-0812">Transmembrane</keyword>
<dbReference type="GO" id="GO:0007635">
    <property type="term" value="P:chemosensory behavior"/>
    <property type="evidence" value="ECO:0007669"/>
    <property type="project" value="TreeGrafter"/>
</dbReference>
<accession>A0A182FEN2</accession>